<evidence type="ECO:0000313" key="4">
    <source>
        <dbReference type="Proteomes" id="UP000237350"/>
    </source>
</evidence>
<evidence type="ECO:0000256" key="1">
    <source>
        <dbReference type="SAM" id="MobiDB-lite"/>
    </source>
</evidence>
<dbReference type="Pfam" id="PF14238">
    <property type="entry name" value="DUF4340"/>
    <property type="match status" value="1"/>
</dbReference>
<proteinExistence type="predicted"/>
<feature type="domain" description="DUF4340" evidence="2">
    <location>
        <begin position="88"/>
        <end position="266"/>
    </location>
</feature>
<dbReference type="RefSeq" id="WP_103680107.1">
    <property type="nucleotide sequence ID" value="NZ_LPWH01000063.1"/>
</dbReference>
<dbReference type="InterPro" id="IPR025641">
    <property type="entry name" value="DUF4340"/>
</dbReference>
<feature type="region of interest" description="Disordered" evidence="1">
    <location>
        <begin position="215"/>
        <end position="236"/>
    </location>
</feature>
<name>A0A2S4JR68_9SPIO</name>
<gene>
    <name evidence="3" type="ORF">AU468_07085</name>
</gene>
<reference evidence="4" key="1">
    <citation type="submission" date="2015-12" db="EMBL/GenBank/DDBJ databases">
        <authorList>
            <person name="Lodha T.D."/>
            <person name="Chintalapati S."/>
            <person name="Chintalapati V.R."/>
            <person name="Sravanthi T."/>
        </authorList>
    </citation>
    <scope>NUCLEOTIDE SEQUENCE [LARGE SCALE GENOMIC DNA]</scope>
    <source>
        <strain evidence="4">JC133</strain>
    </source>
</reference>
<sequence length="365" mass="40000">MKPDTGFSATARRAVDALGKRFPGVPRSTGIYGAILLVLLAVLAVQQLEREAPNTMEAPDLFSGISRITLEARGRTLTLEYDRQGDRWLVGPQGFRGDAPVVEELIQAVADLSRLEVVSTRGRFEAYGLTGDTRRRVTFEDDRGGEFTLDLGDSARAGAAVYGRLNTGREVVRLPRALHNRVSADPDDFRDLLVARLPREELEAVRIEAPGVEPVTMRPDRDVSEEFSGDDPGWRASREVAPGRIRDFFQEVGAVRASSFLTTEEAQELAGEEAFAGVLFTSADGGETLLEFFPPRGDSSGGRLVPARITGEEYPFFLSEWRVRRILLGLEEYLRPFTESPGMESPAGEDLRGDLPGVDGFDPAG</sequence>
<accession>A0A2S4JR68</accession>
<evidence type="ECO:0000313" key="3">
    <source>
        <dbReference type="EMBL" id="POR02011.1"/>
    </source>
</evidence>
<dbReference type="OrthoDB" id="9948515at2"/>
<protein>
    <recommendedName>
        <fullName evidence="2">DUF4340 domain-containing protein</fullName>
    </recommendedName>
</protein>
<comment type="caution">
    <text evidence="3">The sequence shown here is derived from an EMBL/GenBank/DDBJ whole genome shotgun (WGS) entry which is preliminary data.</text>
</comment>
<feature type="region of interest" description="Disordered" evidence="1">
    <location>
        <begin position="338"/>
        <end position="365"/>
    </location>
</feature>
<keyword evidence="4" id="KW-1185">Reference proteome</keyword>
<dbReference type="EMBL" id="LPWH01000063">
    <property type="protein sequence ID" value="POR02011.1"/>
    <property type="molecule type" value="Genomic_DNA"/>
</dbReference>
<dbReference type="Proteomes" id="UP000237350">
    <property type="component" value="Unassembled WGS sequence"/>
</dbReference>
<evidence type="ECO:0000259" key="2">
    <source>
        <dbReference type="Pfam" id="PF14238"/>
    </source>
</evidence>
<organism evidence="3 4">
    <name type="scientific">Alkalispirochaeta sphaeroplastigenens</name>
    <dbReference type="NCBI Taxonomy" id="1187066"/>
    <lineage>
        <taxon>Bacteria</taxon>
        <taxon>Pseudomonadati</taxon>
        <taxon>Spirochaetota</taxon>
        <taxon>Spirochaetia</taxon>
        <taxon>Spirochaetales</taxon>
        <taxon>Spirochaetaceae</taxon>
        <taxon>Alkalispirochaeta</taxon>
    </lineage>
</organism>
<dbReference type="AlphaFoldDB" id="A0A2S4JR68"/>